<keyword evidence="3 4" id="KW-0732">Signal</keyword>
<evidence type="ECO:0000256" key="4">
    <source>
        <dbReference type="SAM" id="SignalP"/>
    </source>
</evidence>
<sequence>MFAAGAVLVLGASLAACGSADDGTPELTWYINPDNGGQERIAQECTEEAGGDYTVSTSLLPRDAASQREQLARRLAAGDRSLDVMSLDPPYIPELAEPGFLAPVPDDVAEATTEDVVDGALQGATWEDELVAIPFWANTQLLWYRQSVADEVGLDMSQPVTWDQLMEAAEDSDKFLGIHGIRGESMTVWINALYESQGQAIIENPEAPAAETQLSLDTEAGAEAARIVGTIGSEGLAGPGATTQDENVAMAQFQGEQGSFMVNWPFVYSATQAAVEQGTVDQEILDDMQWAGYPRVDEDTESAPPLGGINLGVGAASEHPELAYEAIQCIVDPDRQTQYFLSDGNPPASTVAYDDPEVEETYPMAPDIRDSLERAVPRPQTPYYNEVSLGIQEHWTPIGAVGESTPAESQEFIQDVLRGDALQ</sequence>
<comment type="caution">
    <text evidence="5">The sequence shown here is derived from an EMBL/GenBank/DDBJ whole genome shotgun (WGS) entry which is preliminary data.</text>
</comment>
<evidence type="ECO:0000256" key="3">
    <source>
        <dbReference type="ARBA" id="ARBA00022729"/>
    </source>
</evidence>
<dbReference type="PANTHER" id="PTHR43649">
    <property type="entry name" value="ARABINOSE-BINDING PROTEIN-RELATED"/>
    <property type="match status" value="1"/>
</dbReference>
<evidence type="ECO:0000313" key="6">
    <source>
        <dbReference type="Proteomes" id="UP000823823"/>
    </source>
</evidence>
<evidence type="ECO:0000256" key="1">
    <source>
        <dbReference type="ARBA" id="ARBA00008520"/>
    </source>
</evidence>
<evidence type="ECO:0000256" key="2">
    <source>
        <dbReference type="ARBA" id="ARBA00022448"/>
    </source>
</evidence>
<comment type="similarity">
    <text evidence="1">Belongs to the bacterial solute-binding protein 1 family.</text>
</comment>
<keyword evidence="2" id="KW-0813">Transport</keyword>
<dbReference type="Proteomes" id="UP000823823">
    <property type="component" value="Unassembled WGS sequence"/>
</dbReference>
<name>A0A9D2RPS3_9MICO</name>
<dbReference type="InterPro" id="IPR006059">
    <property type="entry name" value="SBP"/>
</dbReference>
<feature type="chain" id="PRO_5039732699" evidence="4">
    <location>
        <begin position="21"/>
        <end position="423"/>
    </location>
</feature>
<gene>
    <name evidence="5" type="ORF">H9786_14340</name>
</gene>
<dbReference type="PANTHER" id="PTHR43649:SF34">
    <property type="entry name" value="ABC TRANSPORTER PERIPLASMIC-BINDING PROTEIN YCJN-RELATED"/>
    <property type="match status" value="1"/>
</dbReference>
<proteinExistence type="inferred from homology"/>
<protein>
    <submittedName>
        <fullName evidence="5">Extracellular solute-binding protein</fullName>
    </submittedName>
</protein>
<dbReference type="SUPFAM" id="SSF53850">
    <property type="entry name" value="Periplasmic binding protein-like II"/>
    <property type="match status" value="1"/>
</dbReference>
<evidence type="ECO:0000313" key="5">
    <source>
        <dbReference type="EMBL" id="HJB11674.1"/>
    </source>
</evidence>
<dbReference type="AlphaFoldDB" id="A0A9D2RPS3"/>
<reference evidence="5" key="2">
    <citation type="submission" date="2021-04" db="EMBL/GenBank/DDBJ databases">
        <authorList>
            <person name="Gilroy R."/>
        </authorList>
    </citation>
    <scope>NUCLEOTIDE SEQUENCE</scope>
    <source>
        <strain evidence="5">ChiHjej13B12-24818</strain>
    </source>
</reference>
<dbReference type="InterPro" id="IPR050490">
    <property type="entry name" value="Bact_solute-bd_prot1"/>
</dbReference>
<feature type="signal peptide" evidence="4">
    <location>
        <begin position="1"/>
        <end position="20"/>
    </location>
</feature>
<accession>A0A9D2RPS3</accession>
<reference evidence="5" key="1">
    <citation type="journal article" date="2021" name="PeerJ">
        <title>Extensive microbial diversity within the chicken gut microbiome revealed by metagenomics and culture.</title>
        <authorList>
            <person name="Gilroy R."/>
            <person name="Ravi A."/>
            <person name="Getino M."/>
            <person name="Pursley I."/>
            <person name="Horton D.L."/>
            <person name="Alikhan N.F."/>
            <person name="Baker D."/>
            <person name="Gharbi K."/>
            <person name="Hall N."/>
            <person name="Watson M."/>
            <person name="Adriaenssens E.M."/>
            <person name="Foster-Nyarko E."/>
            <person name="Jarju S."/>
            <person name="Secka A."/>
            <person name="Antonio M."/>
            <person name="Oren A."/>
            <person name="Chaudhuri R.R."/>
            <person name="La Ragione R."/>
            <person name="Hildebrand F."/>
            <person name="Pallen M.J."/>
        </authorList>
    </citation>
    <scope>NUCLEOTIDE SEQUENCE</scope>
    <source>
        <strain evidence="5">ChiHjej13B12-24818</strain>
    </source>
</reference>
<dbReference type="Pfam" id="PF01547">
    <property type="entry name" value="SBP_bac_1"/>
    <property type="match status" value="1"/>
</dbReference>
<organism evidence="5 6">
    <name type="scientific">Candidatus Brachybacterium merdavium</name>
    <dbReference type="NCBI Taxonomy" id="2838513"/>
    <lineage>
        <taxon>Bacteria</taxon>
        <taxon>Bacillati</taxon>
        <taxon>Actinomycetota</taxon>
        <taxon>Actinomycetes</taxon>
        <taxon>Micrococcales</taxon>
        <taxon>Dermabacteraceae</taxon>
        <taxon>Brachybacterium</taxon>
    </lineage>
</organism>
<dbReference type="EMBL" id="DWZH01000107">
    <property type="protein sequence ID" value="HJB11674.1"/>
    <property type="molecule type" value="Genomic_DNA"/>
</dbReference>
<dbReference type="Gene3D" id="3.40.190.10">
    <property type="entry name" value="Periplasmic binding protein-like II"/>
    <property type="match status" value="2"/>
</dbReference>